<organism evidence="1 2">
    <name type="scientific">Acinetobacter proteolyticus</name>
    <dbReference type="NCBI Taxonomy" id="1776741"/>
    <lineage>
        <taxon>Bacteria</taxon>
        <taxon>Pseudomonadati</taxon>
        <taxon>Pseudomonadota</taxon>
        <taxon>Gammaproteobacteria</taxon>
        <taxon>Moraxellales</taxon>
        <taxon>Moraxellaceae</taxon>
        <taxon>Acinetobacter</taxon>
    </lineage>
</organism>
<dbReference type="EMBL" id="CABWKZ010000027">
    <property type="protein sequence ID" value="VXA57244.1"/>
    <property type="molecule type" value="Genomic_DNA"/>
</dbReference>
<evidence type="ECO:0000313" key="2">
    <source>
        <dbReference type="Proteomes" id="UP000430404"/>
    </source>
</evidence>
<reference evidence="1 2" key="1">
    <citation type="submission" date="2019-10" db="EMBL/GenBank/DDBJ databases">
        <authorList>
            <person name="Karimi E."/>
        </authorList>
    </citation>
    <scope>NUCLEOTIDE SEQUENCE [LARGE SCALE GENOMIC DNA]</scope>
    <source>
        <strain evidence="1">Acinetobacter sp. 8BE</strain>
    </source>
</reference>
<dbReference type="AlphaFoldDB" id="A0A653K9R9"/>
<gene>
    <name evidence="1" type="ORF">ACI8B_330014</name>
</gene>
<accession>A0A653K9R9</accession>
<sequence>MKSIILTLIHNKGNLKALASQFGHWILDNSVKISTLVNR</sequence>
<evidence type="ECO:0000313" key="1">
    <source>
        <dbReference type="EMBL" id="VXA57244.1"/>
    </source>
</evidence>
<proteinExistence type="predicted"/>
<protein>
    <submittedName>
        <fullName evidence="1">Uncharacterized protein</fullName>
    </submittedName>
</protein>
<dbReference type="Proteomes" id="UP000430404">
    <property type="component" value="Unassembled WGS sequence"/>
</dbReference>
<name>A0A653K9R9_9GAMM</name>